<evidence type="ECO:0000256" key="3">
    <source>
        <dbReference type="ARBA" id="ARBA00022801"/>
    </source>
</evidence>
<dbReference type="Pfam" id="PF00082">
    <property type="entry name" value="Peptidase_S8"/>
    <property type="match status" value="1"/>
</dbReference>
<feature type="active site" description="Charge relay system" evidence="5">
    <location>
        <position position="262"/>
    </location>
</feature>
<feature type="region of interest" description="Disordered" evidence="6">
    <location>
        <begin position="228"/>
        <end position="253"/>
    </location>
</feature>
<dbReference type="InterPro" id="IPR022398">
    <property type="entry name" value="Peptidase_S8_His-AS"/>
</dbReference>
<dbReference type="Gene3D" id="3.40.50.200">
    <property type="entry name" value="Peptidase S8/S53 domain"/>
    <property type="match status" value="1"/>
</dbReference>
<dbReference type="CDD" id="cd07496">
    <property type="entry name" value="Peptidases_S8_13"/>
    <property type="match status" value="1"/>
</dbReference>
<comment type="similarity">
    <text evidence="1 5">Belongs to the peptidase S8 family.</text>
</comment>
<evidence type="ECO:0000256" key="6">
    <source>
        <dbReference type="SAM" id="MobiDB-lite"/>
    </source>
</evidence>
<dbReference type="Gene3D" id="2.60.40.10">
    <property type="entry name" value="Immunoglobulins"/>
    <property type="match status" value="1"/>
</dbReference>
<dbReference type="InterPro" id="IPR050131">
    <property type="entry name" value="Peptidase_S8_subtilisin-like"/>
</dbReference>
<feature type="domain" description="Peptidase S8/S53" evidence="8">
    <location>
        <begin position="187"/>
        <end position="471"/>
    </location>
</feature>
<evidence type="ECO:0000259" key="8">
    <source>
        <dbReference type="Pfam" id="PF00082"/>
    </source>
</evidence>
<dbReference type="SUPFAM" id="SSF52743">
    <property type="entry name" value="Subtilisin-like"/>
    <property type="match status" value="1"/>
</dbReference>
<sequence>MKTALITILLCAGLGASWLATSQTDGSLEAKSAASPTASPANDSTTGYNRLIVKFKEETAAKTDQTAGGQVDPQTRINTFNARGGMQVLGQKAVTLSYLKSVSEQAHVVQTDQPLSRAEMKALTQQLAQDARVEYAEIDEKVFAHFAPNDPGYVASQWAWKSSGSNAGATNTDSAWNKSTGGQPVSGAGVVVAVLDTGYVTHADLTANLLLTGYDFVSADTLPYSPFSTANDGNGRDSDAADPGNWNTNTGNGCSVSDSGWHGTRVAGIVSAVGNNSTGMIGIAYGAKVLPVRVLGVCGGYVSDIAAGMRWAAGILSISGVFNPNVAKILNLSLGSSGTCLSTFQDAVNDVRAAGSIVVASTGNDGSITTISQPANCQGVIAVTAHMLTGDSPSFANDGPGTTISAPGVSIYGTLNSGTTTPVASPGGDTYVAANGTSFAAPMVSGVAALLLQIKPTMGINELTSRLVDSVRAFPSGTYCFNKTSCGAGMLDADAATALVLADTAPTTTATANKTDPVARSTLVTLTGTATAGANGTGISTVGWTQVSGPTVTLSGANTSTATFTTPATSDTVGMTFRFQATSISSGSSSSMVSINMVSAPNPVTSSGGGGGGGSLDWADITALLFMALTGLALRRLPATQKQGR</sequence>
<evidence type="ECO:0000256" key="1">
    <source>
        <dbReference type="ARBA" id="ARBA00011073"/>
    </source>
</evidence>
<dbReference type="PANTHER" id="PTHR43806">
    <property type="entry name" value="PEPTIDASE S8"/>
    <property type="match status" value="1"/>
</dbReference>
<feature type="active site" description="Charge relay system" evidence="5">
    <location>
        <position position="196"/>
    </location>
</feature>
<comment type="caution">
    <text evidence="9">The sequence shown here is derived from an EMBL/GenBank/DDBJ whole genome shotgun (WGS) entry which is preliminary data.</text>
</comment>
<keyword evidence="10" id="KW-1185">Reference proteome</keyword>
<evidence type="ECO:0000313" key="10">
    <source>
        <dbReference type="Proteomes" id="UP001268089"/>
    </source>
</evidence>
<dbReference type="PRINTS" id="PR00723">
    <property type="entry name" value="SUBTILISIN"/>
</dbReference>
<feature type="active site" description="Charge relay system" evidence="5">
    <location>
        <position position="438"/>
    </location>
</feature>
<dbReference type="GO" id="GO:0008233">
    <property type="term" value="F:peptidase activity"/>
    <property type="evidence" value="ECO:0007669"/>
    <property type="project" value="UniProtKB-KW"/>
</dbReference>
<evidence type="ECO:0000256" key="7">
    <source>
        <dbReference type="SAM" id="SignalP"/>
    </source>
</evidence>
<keyword evidence="3 5" id="KW-0378">Hydrolase</keyword>
<dbReference type="InterPro" id="IPR034176">
    <property type="entry name" value="Peptidases_S8_13"/>
</dbReference>
<evidence type="ECO:0000256" key="5">
    <source>
        <dbReference type="PROSITE-ProRule" id="PRU01240"/>
    </source>
</evidence>
<keyword evidence="4 5" id="KW-0720">Serine protease</keyword>
<reference evidence="9 10" key="1">
    <citation type="submission" date="2023-07" db="EMBL/GenBank/DDBJ databases">
        <title>Sorghum-associated microbial communities from plants grown in Nebraska, USA.</title>
        <authorList>
            <person name="Schachtman D."/>
        </authorList>
    </citation>
    <scope>NUCLEOTIDE SEQUENCE [LARGE SCALE GENOMIC DNA]</scope>
    <source>
        <strain evidence="9 10">BE308</strain>
    </source>
</reference>
<evidence type="ECO:0000256" key="4">
    <source>
        <dbReference type="ARBA" id="ARBA00022825"/>
    </source>
</evidence>
<dbReference type="InterPro" id="IPR023828">
    <property type="entry name" value="Peptidase_S8_Ser-AS"/>
</dbReference>
<feature type="chain" id="PRO_5046078658" evidence="7">
    <location>
        <begin position="23"/>
        <end position="645"/>
    </location>
</feature>
<dbReference type="InterPro" id="IPR036852">
    <property type="entry name" value="Peptidase_S8/S53_dom_sf"/>
</dbReference>
<evidence type="ECO:0000256" key="2">
    <source>
        <dbReference type="ARBA" id="ARBA00022670"/>
    </source>
</evidence>
<dbReference type="PROSITE" id="PS00138">
    <property type="entry name" value="SUBTILASE_SER"/>
    <property type="match status" value="1"/>
</dbReference>
<dbReference type="EMBL" id="JAVDXO010000003">
    <property type="protein sequence ID" value="MDR7306434.1"/>
    <property type="molecule type" value="Genomic_DNA"/>
</dbReference>
<proteinExistence type="inferred from homology"/>
<protein>
    <submittedName>
        <fullName evidence="9">Serine protease</fullName>
        <ecNumber evidence="9">3.4.21.-</ecNumber>
    </submittedName>
</protein>
<accession>A0ABU1ZLM1</accession>
<dbReference type="InterPro" id="IPR013783">
    <property type="entry name" value="Ig-like_fold"/>
</dbReference>
<keyword evidence="2 5" id="KW-0645">Protease</keyword>
<gene>
    <name evidence="9" type="ORF">J2X15_001717</name>
</gene>
<dbReference type="PROSITE" id="PS00137">
    <property type="entry name" value="SUBTILASE_HIS"/>
    <property type="match status" value="1"/>
</dbReference>
<dbReference type="PROSITE" id="PS51892">
    <property type="entry name" value="SUBTILASE"/>
    <property type="match status" value="1"/>
</dbReference>
<dbReference type="EC" id="3.4.21.-" evidence="9"/>
<feature type="signal peptide" evidence="7">
    <location>
        <begin position="1"/>
        <end position="22"/>
    </location>
</feature>
<name>A0ABU1ZLM1_9BURK</name>
<dbReference type="InterPro" id="IPR015500">
    <property type="entry name" value="Peptidase_S8_subtilisin-rel"/>
</dbReference>
<keyword evidence="7" id="KW-0732">Signal</keyword>
<organism evidence="9 10">
    <name type="scientific">Rhodoferax saidenbachensis</name>
    <dbReference type="NCBI Taxonomy" id="1484693"/>
    <lineage>
        <taxon>Bacteria</taxon>
        <taxon>Pseudomonadati</taxon>
        <taxon>Pseudomonadota</taxon>
        <taxon>Betaproteobacteria</taxon>
        <taxon>Burkholderiales</taxon>
        <taxon>Comamonadaceae</taxon>
        <taxon>Rhodoferax</taxon>
    </lineage>
</organism>
<dbReference type="PANTHER" id="PTHR43806:SF11">
    <property type="entry name" value="CEREVISIN-RELATED"/>
    <property type="match status" value="1"/>
</dbReference>
<dbReference type="GO" id="GO:0006508">
    <property type="term" value="P:proteolysis"/>
    <property type="evidence" value="ECO:0007669"/>
    <property type="project" value="UniProtKB-KW"/>
</dbReference>
<evidence type="ECO:0000313" key="9">
    <source>
        <dbReference type="EMBL" id="MDR7306434.1"/>
    </source>
</evidence>
<dbReference type="Proteomes" id="UP001268089">
    <property type="component" value="Unassembled WGS sequence"/>
</dbReference>
<dbReference type="InterPro" id="IPR000209">
    <property type="entry name" value="Peptidase_S8/S53_dom"/>
</dbReference>